<evidence type="ECO:0000313" key="6">
    <source>
        <dbReference type="Proteomes" id="UP000541154"/>
    </source>
</evidence>
<dbReference type="Gene3D" id="3.90.660.10">
    <property type="match status" value="1"/>
</dbReference>
<dbReference type="PANTHER" id="PTHR43563:SF14">
    <property type="entry name" value="AMINE OXIDASE"/>
    <property type="match status" value="1"/>
</dbReference>
<reference evidence="5 6" key="1">
    <citation type="submission" date="2019-04" db="EMBL/GenBank/DDBJ databases">
        <title>Aspergillus burnettii sp. nov., novel species from soil in southeast Queensland.</title>
        <authorList>
            <person name="Gilchrist C.L.M."/>
            <person name="Pitt J.I."/>
            <person name="Lange L."/>
            <person name="Lacey H.J."/>
            <person name="Vuong D."/>
            <person name="Midgley D.J."/>
            <person name="Greenfield P."/>
            <person name="Bradbury M."/>
            <person name="Lacey E."/>
            <person name="Busk P.K."/>
            <person name="Pilgaard B."/>
            <person name="Chooi Y.H."/>
            <person name="Piggott A.M."/>
        </authorList>
    </citation>
    <scope>NUCLEOTIDE SEQUENCE [LARGE SCALE GENOMIC DNA]</scope>
    <source>
        <strain evidence="5 6">FRR 5400</strain>
    </source>
</reference>
<proteinExistence type="inferred from homology"/>
<protein>
    <recommendedName>
        <fullName evidence="2">monoamine oxidase</fullName>
        <ecNumber evidence="2">1.4.3.4</ecNumber>
    </recommendedName>
</protein>
<evidence type="ECO:0000259" key="4">
    <source>
        <dbReference type="Pfam" id="PF01593"/>
    </source>
</evidence>
<name>A0A8H6A8F6_PETAA</name>
<dbReference type="AlphaFoldDB" id="A0A8H6A8F6"/>
<evidence type="ECO:0000313" key="5">
    <source>
        <dbReference type="EMBL" id="KAF5863662.1"/>
    </source>
</evidence>
<dbReference type="Gene3D" id="1.10.405.10">
    <property type="entry name" value="Guanine Nucleotide Dissociation Inhibitor, domain 1"/>
    <property type="match status" value="1"/>
</dbReference>
<dbReference type="InterPro" id="IPR002937">
    <property type="entry name" value="Amino_oxidase"/>
</dbReference>
<dbReference type="EMBL" id="SPNV01000047">
    <property type="protein sequence ID" value="KAF5863662.1"/>
    <property type="molecule type" value="Genomic_DNA"/>
</dbReference>
<dbReference type="GO" id="GO:0097621">
    <property type="term" value="F:monoamine oxidase activity"/>
    <property type="evidence" value="ECO:0007669"/>
    <property type="project" value="UniProtKB-EC"/>
</dbReference>
<feature type="domain" description="Amine oxidase" evidence="4">
    <location>
        <begin position="228"/>
        <end position="268"/>
    </location>
</feature>
<dbReference type="Pfam" id="PF01593">
    <property type="entry name" value="Amino_oxidase"/>
    <property type="match status" value="1"/>
</dbReference>
<dbReference type="SUPFAM" id="SSF51905">
    <property type="entry name" value="FAD/NAD(P)-binding domain"/>
    <property type="match status" value="1"/>
</dbReference>
<dbReference type="InterPro" id="IPR036188">
    <property type="entry name" value="FAD/NAD-bd_sf"/>
</dbReference>
<comment type="caution">
    <text evidence="5">The sequence shown here is derived from an EMBL/GenBank/DDBJ whole genome shotgun (WGS) entry which is preliminary data.</text>
</comment>
<comment type="similarity">
    <text evidence="1">Belongs to the flavin monoamine oxidase family.</text>
</comment>
<comment type="catalytic activity">
    <reaction evidence="3">
        <text>a secondary aliphatic amine + O2 + H2O = a primary amine + an aldehyde + H2O2</text>
        <dbReference type="Rhea" id="RHEA:26414"/>
        <dbReference type="ChEBI" id="CHEBI:15377"/>
        <dbReference type="ChEBI" id="CHEBI:15379"/>
        <dbReference type="ChEBI" id="CHEBI:16240"/>
        <dbReference type="ChEBI" id="CHEBI:17478"/>
        <dbReference type="ChEBI" id="CHEBI:58855"/>
        <dbReference type="ChEBI" id="CHEBI:65296"/>
        <dbReference type="EC" id="1.4.3.4"/>
    </reaction>
</comment>
<keyword evidence="6" id="KW-1185">Reference proteome</keyword>
<evidence type="ECO:0000256" key="1">
    <source>
        <dbReference type="ARBA" id="ARBA00005995"/>
    </source>
</evidence>
<sequence length="273" mass="29697">MLLDGMVAEIDFNAPWNHSRSTEWDIETVQSWLNRVAPHPEAQFLLPDGLHHAYVVAAGNATIRGNFGRLIDVAGGAQKQRIYHLQCLCSNNRAKGGDIPCLIEQSIYLGKACGRRYISSLRAPHCLSAIIACSTRSSYPMYTGGVRGEGVRYICWREAGFNGKVASDIRAVRITLDSSHNDGSFGAMMGSIEADGMRRLDRPFSDGVLNISLGEVPVAYTPPGVLTADGTSLKAQHGRLHFAGTETASCWTGFMDGAIRFGERAAAEFLKNF</sequence>
<dbReference type="Gene3D" id="3.50.50.60">
    <property type="entry name" value="FAD/NAD(P)-binding domain"/>
    <property type="match status" value="1"/>
</dbReference>
<dbReference type="InterPro" id="IPR050703">
    <property type="entry name" value="Flavin_MAO"/>
</dbReference>
<dbReference type="PANTHER" id="PTHR43563">
    <property type="entry name" value="AMINE OXIDASE"/>
    <property type="match status" value="1"/>
</dbReference>
<dbReference type="EC" id="1.4.3.4" evidence="2"/>
<evidence type="ECO:0000256" key="3">
    <source>
        <dbReference type="ARBA" id="ARBA00048448"/>
    </source>
</evidence>
<accession>A0A8H6A8F6</accession>
<dbReference type="Proteomes" id="UP000541154">
    <property type="component" value="Unassembled WGS sequence"/>
</dbReference>
<evidence type="ECO:0000256" key="2">
    <source>
        <dbReference type="ARBA" id="ARBA00012804"/>
    </source>
</evidence>
<gene>
    <name evidence="5" type="ORF">ETB97_009595</name>
</gene>
<organism evidence="5 6">
    <name type="scientific">Petromyces alliaceus</name>
    <name type="common">Aspergillus alliaceus</name>
    <dbReference type="NCBI Taxonomy" id="209559"/>
    <lineage>
        <taxon>Eukaryota</taxon>
        <taxon>Fungi</taxon>
        <taxon>Dikarya</taxon>
        <taxon>Ascomycota</taxon>
        <taxon>Pezizomycotina</taxon>
        <taxon>Eurotiomycetes</taxon>
        <taxon>Eurotiomycetidae</taxon>
        <taxon>Eurotiales</taxon>
        <taxon>Aspergillaceae</taxon>
        <taxon>Aspergillus</taxon>
        <taxon>Aspergillus subgen. Circumdati</taxon>
    </lineage>
</organism>